<dbReference type="Proteomes" id="UP000717996">
    <property type="component" value="Unassembled WGS sequence"/>
</dbReference>
<dbReference type="InterPro" id="IPR035979">
    <property type="entry name" value="RBD_domain_sf"/>
</dbReference>
<feature type="compositionally biased region" description="Low complexity" evidence="3">
    <location>
        <begin position="53"/>
        <end position="63"/>
    </location>
</feature>
<feature type="domain" description="RRM" evidence="4">
    <location>
        <begin position="300"/>
        <end position="376"/>
    </location>
</feature>
<dbReference type="GO" id="GO:1990904">
    <property type="term" value="C:ribonucleoprotein complex"/>
    <property type="evidence" value="ECO:0007669"/>
    <property type="project" value="TreeGrafter"/>
</dbReference>
<evidence type="ECO:0000256" key="1">
    <source>
        <dbReference type="ARBA" id="ARBA00022884"/>
    </source>
</evidence>
<dbReference type="EMBL" id="JAANIT010001355">
    <property type="protein sequence ID" value="KAG1540734.1"/>
    <property type="molecule type" value="Genomic_DNA"/>
</dbReference>
<feature type="domain" description="RRM" evidence="4">
    <location>
        <begin position="77"/>
        <end position="154"/>
    </location>
</feature>
<dbReference type="SUPFAM" id="SSF54928">
    <property type="entry name" value="RNA-binding domain, RBD"/>
    <property type="match status" value="2"/>
</dbReference>
<evidence type="ECO:0000313" key="6">
    <source>
        <dbReference type="Proteomes" id="UP000717996"/>
    </source>
</evidence>
<dbReference type="PROSITE" id="PS50102">
    <property type="entry name" value="RRM"/>
    <property type="match status" value="2"/>
</dbReference>
<feature type="compositionally biased region" description="Basic residues" evidence="3">
    <location>
        <begin position="29"/>
        <end position="39"/>
    </location>
</feature>
<feature type="compositionally biased region" description="Basic and acidic residues" evidence="3">
    <location>
        <begin position="1"/>
        <end position="13"/>
    </location>
</feature>
<dbReference type="AlphaFoldDB" id="A0A9P7C8F9"/>
<feature type="compositionally biased region" description="Low complexity" evidence="3">
    <location>
        <begin position="14"/>
        <end position="28"/>
    </location>
</feature>
<dbReference type="GO" id="GO:0003729">
    <property type="term" value="F:mRNA binding"/>
    <property type="evidence" value="ECO:0007669"/>
    <property type="project" value="TreeGrafter"/>
</dbReference>
<dbReference type="InterPro" id="IPR000504">
    <property type="entry name" value="RRM_dom"/>
</dbReference>
<dbReference type="InterPro" id="IPR012677">
    <property type="entry name" value="Nucleotide-bd_a/b_plait_sf"/>
</dbReference>
<keyword evidence="1 2" id="KW-0694">RNA-binding</keyword>
<evidence type="ECO:0000259" key="4">
    <source>
        <dbReference type="PROSITE" id="PS50102"/>
    </source>
</evidence>
<dbReference type="PANTHER" id="PTHR23003:SF3">
    <property type="entry name" value="FI21236P1-RELATED"/>
    <property type="match status" value="1"/>
</dbReference>
<dbReference type="PANTHER" id="PTHR23003">
    <property type="entry name" value="RNA RECOGNITION MOTIF RRM DOMAIN CONTAINING PROTEIN"/>
    <property type="match status" value="1"/>
</dbReference>
<feature type="region of interest" description="Disordered" evidence="3">
    <location>
        <begin position="1"/>
        <end position="70"/>
    </location>
</feature>
<dbReference type="Pfam" id="PF00076">
    <property type="entry name" value="RRM_1"/>
    <property type="match status" value="3"/>
</dbReference>
<evidence type="ECO:0000313" key="5">
    <source>
        <dbReference type="EMBL" id="KAG1540734.1"/>
    </source>
</evidence>
<dbReference type="Gene3D" id="3.30.70.330">
    <property type="match status" value="3"/>
</dbReference>
<evidence type="ECO:0000256" key="3">
    <source>
        <dbReference type="SAM" id="MobiDB-lite"/>
    </source>
</evidence>
<dbReference type="OrthoDB" id="1049195at2759"/>
<gene>
    <name evidence="5" type="ORF">G6F51_008344</name>
</gene>
<dbReference type="SMART" id="SM00360">
    <property type="entry name" value="RRM"/>
    <property type="match status" value="2"/>
</dbReference>
<dbReference type="InterPro" id="IPR050374">
    <property type="entry name" value="RRT5_SRSF_SR"/>
</dbReference>
<sequence>MSDRSYSPRREGHSYSTRSSSPRSWYSHSRSRSHSRCSYRRSPSPDYYRDRSYYYSSRSPSSRYRSRSPRYEGRPDCTVFIGNLPYETSWYQLKDFMRDAGHVVHADIVKHNNGRSKGCGIVEYRYPEDAKRAIHMLNDIRFMGRYVYVRYHRIGGRSERDVDVPKETPEDYSETRRSNGTGIVIFDDPSDARCAISKLNGYRLQGNIIEVMEERYRNMEKESSAPTTTVDTVVLDTIKPPPPVLDSSYHHPPPITSNEPPAHHQPIHRYLDSVPPPPPMYPAPTLIGGPAADLPTHGHNQIYVNNLPFSTTWQDLIDLFRHVGPVIRSEIILVNGHPKGAGYVRFEDADTCQKAIERFNGYMYGGRPLDIKLDKYSTTV</sequence>
<accession>A0A9P7C8F9</accession>
<protein>
    <recommendedName>
        <fullName evidence="4">RRM domain-containing protein</fullName>
    </recommendedName>
</protein>
<dbReference type="GO" id="GO:0005634">
    <property type="term" value="C:nucleus"/>
    <property type="evidence" value="ECO:0007669"/>
    <property type="project" value="TreeGrafter"/>
</dbReference>
<organism evidence="5 6">
    <name type="scientific">Rhizopus oryzae</name>
    <name type="common">Mucormycosis agent</name>
    <name type="synonym">Rhizopus arrhizus var. delemar</name>
    <dbReference type="NCBI Taxonomy" id="64495"/>
    <lineage>
        <taxon>Eukaryota</taxon>
        <taxon>Fungi</taxon>
        <taxon>Fungi incertae sedis</taxon>
        <taxon>Mucoromycota</taxon>
        <taxon>Mucoromycotina</taxon>
        <taxon>Mucoromycetes</taxon>
        <taxon>Mucorales</taxon>
        <taxon>Mucorineae</taxon>
        <taxon>Rhizopodaceae</taxon>
        <taxon>Rhizopus</taxon>
    </lineage>
</organism>
<reference evidence="5" key="1">
    <citation type="journal article" date="2020" name="Microb. Genom.">
        <title>Genetic diversity of clinical and environmental Mucorales isolates obtained from an investigation of mucormycosis cases among solid organ transplant recipients.</title>
        <authorList>
            <person name="Nguyen M.H."/>
            <person name="Kaul D."/>
            <person name="Muto C."/>
            <person name="Cheng S.J."/>
            <person name="Richter R.A."/>
            <person name="Bruno V.M."/>
            <person name="Liu G."/>
            <person name="Beyhan S."/>
            <person name="Sundermann A.J."/>
            <person name="Mounaud S."/>
            <person name="Pasculle A.W."/>
            <person name="Nierman W.C."/>
            <person name="Driscoll E."/>
            <person name="Cumbie R."/>
            <person name="Clancy C.J."/>
            <person name="Dupont C.L."/>
        </authorList>
    </citation>
    <scope>NUCLEOTIDE SEQUENCE</scope>
    <source>
        <strain evidence="5">GL16</strain>
    </source>
</reference>
<proteinExistence type="predicted"/>
<comment type="caution">
    <text evidence="5">The sequence shown here is derived from an EMBL/GenBank/DDBJ whole genome shotgun (WGS) entry which is preliminary data.</text>
</comment>
<dbReference type="GO" id="GO:0005737">
    <property type="term" value="C:cytoplasm"/>
    <property type="evidence" value="ECO:0007669"/>
    <property type="project" value="TreeGrafter"/>
</dbReference>
<evidence type="ECO:0000256" key="2">
    <source>
        <dbReference type="PROSITE-ProRule" id="PRU00176"/>
    </source>
</evidence>
<name>A0A9P7C8F9_RHIOR</name>